<accession>A0A4P6JSQ5</accession>
<gene>
    <name evidence="4" type="ORF">EPA93_20575</name>
</gene>
<dbReference type="InterPro" id="IPR012349">
    <property type="entry name" value="Split_barrel_FMN-bd"/>
</dbReference>
<comment type="similarity">
    <text evidence="1">Belongs to the non-flavoprotein flavin reductase family.</text>
</comment>
<dbReference type="RefSeq" id="WP_129889315.1">
    <property type="nucleotide sequence ID" value="NZ_CP035758.1"/>
</dbReference>
<evidence type="ECO:0000313" key="5">
    <source>
        <dbReference type="Proteomes" id="UP000290365"/>
    </source>
</evidence>
<dbReference type="InterPro" id="IPR002563">
    <property type="entry name" value="Flavin_Rdtase-like_dom"/>
</dbReference>
<dbReference type="AlphaFoldDB" id="A0A4P6JSQ5"/>
<keyword evidence="2" id="KW-0560">Oxidoreductase</keyword>
<dbReference type="GO" id="GO:0010181">
    <property type="term" value="F:FMN binding"/>
    <property type="evidence" value="ECO:0007669"/>
    <property type="project" value="InterPro"/>
</dbReference>
<dbReference type="PANTHER" id="PTHR30466:SF11">
    <property type="entry name" value="FLAVIN-DEPENDENT MONOOXYGENASE, REDUCTASE SUBUNIT HSAB"/>
    <property type="match status" value="1"/>
</dbReference>
<dbReference type="EMBL" id="CP035758">
    <property type="protein sequence ID" value="QBD78262.1"/>
    <property type="molecule type" value="Genomic_DNA"/>
</dbReference>
<dbReference type="SMART" id="SM00903">
    <property type="entry name" value="Flavin_Reduct"/>
    <property type="match status" value="1"/>
</dbReference>
<protein>
    <submittedName>
        <fullName evidence="4">Flavin reductase</fullName>
    </submittedName>
</protein>
<name>A0A4P6JSQ5_KTERU</name>
<evidence type="ECO:0000313" key="4">
    <source>
        <dbReference type="EMBL" id="QBD78262.1"/>
    </source>
</evidence>
<dbReference type="Pfam" id="PF01613">
    <property type="entry name" value="Flavin_Reduct"/>
    <property type="match status" value="1"/>
</dbReference>
<dbReference type="PANTHER" id="PTHR30466">
    <property type="entry name" value="FLAVIN REDUCTASE"/>
    <property type="match status" value="1"/>
</dbReference>
<keyword evidence="5" id="KW-1185">Reference proteome</keyword>
<sequence>MAIEKDFFRQVMGRFATGVTVVTTSNQGVLAGLTVNAFCSVSLNPPLVLVCIDLSSNTVPLFRDSKAFAVNMLTEQQEHLSRCFSTASPERYEYFCHATYHTAATGAPILDDVLAFIDARIVAEYPGGDHVIFLGQVEAMGMPGQVSFAQDAQSQGDKPVFSEARAALENPSPLLYYKAKYRQLPDTTRKPSLAGYYDEEFT</sequence>
<proteinExistence type="inferred from homology"/>
<dbReference type="KEGG" id="kbs:EPA93_20575"/>
<dbReference type="SUPFAM" id="SSF50475">
    <property type="entry name" value="FMN-binding split barrel"/>
    <property type="match status" value="1"/>
</dbReference>
<dbReference type="InterPro" id="IPR050268">
    <property type="entry name" value="NADH-dep_flavin_reductase"/>
</dbReference>
<evidence type="ECO:0000256" key="1">
    <source>
        <dbReference type="ARBA" id="ARBA00008898"/>
    </source>
</evidence>
<organism evidence="4 5">
    <name type="scientific">Ktedonosporobacter rubrisoli</name>
    <dbReference type="NCBI Taxonomy" id="2509675"/>
    <lineage>
        <taxon>Bacteria</taxon>
        <taxon>Bacillati</taxon>
        <taxon>Chloroflexota</taxon>
        <taxon>Ktedonobacteria</taxon>
        <taxon>Ktedonobacterales</taxon>
        <taxon>Ktedonosporobacteraceae</taxon>
        <taxon>Ktedonosporobacter</taxon>
    </lineage>
</organism>
<dbReference type="GO" id="GO:0042602">
    <property type="term" value="F:riboflavin reductase (NADPH) activity"/>
    <property type="evidence" value="ECO:0007669"/>
    <property type="project" value="TreeGrafter"/>
</dbReference>
<evidence type="ECO:0000256" key="2">
    <source>
        <dbReference type="ARBA" id="ARBA00023002"/>
    </source>
</evidence>
<dbReference type="Gene3D" id="2.30.110.10">
    <property type="entry name" value="Electron Transport, Fmn-binding Protein, Chain A"/>
    <property type="match status" value="1"/>
</dbReference>
<evidence type="ECO:0000259" key="3">
    <source>
        <dbReference type="SMART" id="SM00903"/>
    </source>
</evidence>
<dbReference type="Proteomes" id="UP000290365">
    <property type="component" value="Chromosome"/>
</dbReference>
<reference evidence="4 5" key="1">
    <citation type="submission" date="2019-01" db="EMBL/GenBank/DDBJ databases">
        <title>Ktedonosporobacter rubrisoli SCAWS-G2.</title>
        <authorList>
            <person name="Huang Y."/>
            <person name="Yan B."/>
        </authorList>
    </citation>
    <scope>NUCLEOTIDE SEQUENCE [LARGE SCALE GENOMIC DNA]</scope>
    <source>
        <strain evidence="4 5">SCAWS-G2</strain>
    </source>
</reference>
<dbReference type="OrthoDB" id="9792858at2"/>
<feature type="domain" description="Flavin reductase like" evidence="3">
    <location>
        <begin position="12"/>
        <end position="150"/>
    </location>
</feature>